<sequence>MFKIPLMLLATTAILLPAEYAAAGDTRERHPRAVRERPAREPAQRQQQARQQQAPQKVEAPRAAVQPRQAARQAPQRVEAPRAAVQQQHPRAVSARAPAYSQRPASVPQSVSKSVPVQNTRQVRSSGKPALVTPASRENTRSVTRTNARTETRVSEPVRQRPNNQNRTVTSTRTREVTHTNRVPVKAQPVHPRSVHASSNGGYSYTSGYNRAPDRSHDGNRYDDHNHNRQPTRHAQPYYNGNGKYHGHRRYRSDIDIYFGFGNYYGWPSSSFAYHRGYWDGYYYSNWYDYYGHWPYRSGYYGVRSAWLWSHYHHHYHYGDYCPNDYNQTTVYYEGSPSSYSSSSGGAQIAGLILGGVIGGVIGAEIDGGHNKTAGTVIGAALGAAVGVAATTPDTVTYREPEGVTYKQPAGVAYEGNGQHPYEAETYQPPEEVRTCIRYENRDGTYVCNKWTVEYYSE</sequence>
<evidence type="ECO:0000256" key="3">
    <source>
        <dbReference type="ARBA" id="ARBA00015281"/>
    </source>
</evidence>
<evidence type="ECO:0000256" key="7">
    <source>
        <dbReference type="SAM" id="SignalP"/>
    </source>
</evidence>
<gene>
    <name evidence="9" type="ORF">ACFOKA_02385</name>
</gene>
<feature type="signal peptide" evidence="7">
    <location>
        <begin position="1"/>
        <end position="23"/>
    </location>
</feature>
<comment type="similarity">
    <text evidence="2">Belongs to the rickettsiale 17 kDa surface antigen family.</text>
</comment>
<evidence type="ECO:0000313" key="10">
    <source>
        <dbReference type="Proteomes" id="UP001595444"/>
    </source>
</evidence>
<proteinExistence type="inferred from homology"/>
<dbReference type="Proteomes" id="UP001595444">
    <property type="component" value="Unassembled WGS sequence"/>
</dbReference>
<dbReference type="InterPro" id="IPR008816">
    <property type="entry name" value="Gly_zipper_2TM_dom"/>
</dbReference>
<feature type="chain" id="PRO_5046712556" description="17 kDa surface antigen" evidence="7">
    <location>
        <begin position="24"/>
        <end position="458"/>
    </location>
</feature>
<dbReference type="PANTHER" id="PTHR35603:SF2">
    <property type="entry name" value="OUTER MEMBRANE LIPOPROTEIN"/>
    <property type="match status" value="1"/>
</dbReference>
<comment type="caution">
    <text evidence="9">The sequence shown here is derived from an EMBL/GenBank/DDBJ whole genome shotgun (WGS) entry which is preliminary data.</text>
</comment>
<evidence type="ECO:0000256" key="5">
    <source>
        <dbReference type="ARBA" id="ARBA00023288"/>
    </source>
</evidence>
<feature type="compositionally biased region" description="Low complexity" evidence="6">
    <location>
        <begin position="106"/>
        <end position="118"/>
    </location>
</feature>
<dbReference type="PANTHER" id="PTHR35603">
    <property type="match status" value="1"/>
</dbReference>
<evidence type="ECO:0000256" key="6">
    <source>
        <dbReference type="SAM" id="MobiDB-lite"/>
    </source>
</evidence>
<protein>
    <recommendedName>
        <fullName evidence="3">17 kDa surface antigen</fullName>
    </recommendedName>
</protein>
<keyword evidence="7" id="KW-0732">Signal</keyword>
<feature type="region of interest" description="Disordered" evidence="6">
    <location>
        <begin position="24"/>
        <end position="239"/>
    </location>
</feature>
<evidence type="ECO:0000256" key="4">
    <source>
        <dbReference type="ARBA" id="ARBA00023136"/>
    </source>
</evidence>
<dbReference type="InterPro" id="IPR051407">
    <property type="entry name" value="Bact_OM_lipoprot/Surf_antigen"/>
</dbReference>
<accession>A0ABV7D1D9</accession>
<keyword evidence="4" id="KW-0472">Membrane</keyword>
<keyword evidence="5" id="KW-0449">Lipoprotein</keyword>
<name>A0ABV7D1D9_9PROT</name>
<dbReference type="Pfam" id="PF05433">
    <property type="entry name" value="Rick_17kDa_Anti"/>
    <property type="match status" value="1"/>
</dbReference>
<evidence type="ECO:0000259" key="8">
    <source>
        <dbReference type="Pfam" id="PF05433"/>
    </source>
</evidence>
<feature type="compositionally biased region" description="Low complexity" evidence="6">
    <location>
        <begin position="198"/>
        <end position="210"/>
    </location>
</feature>
<feature type="compositionally biased region" description="Basic and acidic residues" evidence="6">
    <location>
        <begin position="25"/>
        <end position="43"/>
    </location>
</feature>
<keyword evidence="10" id="KW-1185">Reference proteome</keyword>
<feature type="compositionally biased region" description="Basic and acidic residues" evidence="6">
    <location>
        <begin position="148"/>
        <end position="159"/>
    </location>
</feature>
<dbReference type="EMBL" id="JBHRSL010000002">
    <property type="protein sequence ID" value="MFC3050744.1"/>
    <property type="molecule type" value="Genomic_DNA"/>
</dbReference>
<evidence type="ECO:0000256" key="1">
    <source>
        <dbReference type="ARBA" id="ARBA00004459"/>
    </source>
</evidence>
<comment type="subcellular location">
    <subcellularLocation>
        <location evidence="1">Cell outer membrane</location>
        <topology evidence="1">Lipid-anchor</topology>
    </subcellularLocation>
</comment>
<feature type="domain" description="Glycine zipper 2TM" evidence="8">
    <location>
        <begin position="351"/>
        <end position="387"/>
    </location>
</feature>
<evidence type="ECO:0000313" key="9">
    <source>
        <dbReference type="EMBL" id="MFC3050744.1"/>
    </source>
</evidence>
<dbReference type="RefSeq" id="WP_228073484.1">
    <property type="nucleotide sequence ID" value="NZ_CP061205.1"/>
</dbReference>
<evidence type="ECO:0000256" key="2">
    <source>
        <dbReference type="ARBA" id="ARBA00008681"/>
    </source>
</evidence>
<feature type="compositionally biased region" description="Basic and acidic residues" evidence="6">
    <location>
        <begin position="212"/>
        <end position="227"/>
    </location>
</feature>
<organism evidence="9 10">
    <name type="scientific">Kordiimonas pumila</name>
    <dbReference type="NCBI Taxonomy" id="2161677"/>
    <lineage>
        <taxon>Bacteria</taxon>
        <taxon>Pseudomonadati</taxon>
        <taxon>Pseudomonadota</taxon>
        <taxon>Alphaproteobacteria</taxon>
        <taxon>Kordiimonadales</taxon>
        <taxon>Kordiimonadaceae</taxon>
        <taxon>Kordiimonas</taxon>
    </lineage>
</organism>
<feature type="compositionally biased region" description="Low complexity" evidence="6">
    <location>
        <begin position="44"/>
        <end position="85"/>
    </location>
</feature>
<reference evidence="10" key="1">
    <citation type="journal article" date="2019" name="Int. J. Syst. Evol. Microbiol.">
        <title>The Global Catalogue of Microorganisms (GCM) 10K type strain sequencing project: providing services to taxonomists for standard genome sequencing and annotation.</title>
        <authorList>
            <consortium name="The Broad Institute Genomics Platform"/>
            <consortium name="The Broad Institute Genome Sequencing Center for Infectious Disease"/>
            <person name="Wu L."/>
            <person name="Ma J."/>
        </authorList>
    </citation>
    <scope>NUCLEOTIDE SEQUENCE [LARGE SCALE GENOMIC DNA]</scope>
    <source>
        <strain evidence="10">KCTC 62164</strain>
    </source>
</reference>